<name>A0A1H0S1U9_9BURK</name>
<evidence type="ECO:0000313" key="3">
    <source>
        <dbReference type="Proteomes" id="UP000199317"/>
    </source>
</evidence>
<sequence length="218" mass="22821">MTDVRFRHSAGVAPAAARHPTFAPESAPERPRSVLSSSTSLFGRGGMQAAHGGAGMPPRSALPGMAPHGHASRGFHPGAGLHGPAHGFGHTAHLQPPAHMPPPMHFQAFQPPAYAAPHYGMGHGSYGGPAPYPAAGHALPAFQQFNPHHLAQQSSAFHYQAPAHGVGASGGRSLNSFIYGASMLQSTLMSPMAALDYFSHRLNPFSAFSTFVSFPHFL</sequence>
<reference evidence="3" key="1">
    <citation type="submission" date="2016-10" db="EMBL/GenBank/DDBJ databases">
        <authorList>
            <person name="Varghese N."/>
            <person name="Submissions S."/>
        </authorList>
    </citation>
    <scope>NUCLEOTIDE SEQUENCE [LARGE SCALE GENOMIC DNA]</scope>
    <source>
        <strain evidence="3">DSM 17101</strain>
    </source>
</reference>
<dbReference type="OrthoDB" id="8821128at2"/>
<proteinExistence type="predicted"/>
<dbReference type="RefSeq" id="WP_092834507.1">
    <property type="nucleotide sequence ID" value="NZ_CP028290.1"/>
</dbReference>
<evidence type="ECO:0000256" key="1">
    <source>
        <dbReference type="SAM" id="MobiDB-lite"/>
    </source>
</evidence>
<dbReference type="AlphaFoldDB" id="A0A1H0S1U9"/>
<organism evidence="2 3">
    <name type="scientific">Paracidovorax cattleyae</name>
    <dbReference type="NCBI Taxonomy" id="80868"/>
    <lineage>
        <taxon>Bacteria</taxon>
        <taxon>Pseudomonadati</taxon>
        <taxon>Pseudomonadota</taxon>
        <taxon>Betaproteobacteria</taxon>
        <taxon>Burkholderiales</taxon>
        <taxon>Comamonadaceae</taxon>
        <taxon>Paracidovorax</taxon>
    </lineage>
</organism>
<protein>
    <submittedName>
        <fullName evidence="2">Uncharacterized protein</fullName>
    </submittedName>
</protein>
<dbReference type="Proteomes" id="UP000199317">
    <property type="component" value="Unassembled WGS sequence"/>
</dbReference>
<keyword evidence="3" id="KW-1185">Reference proteome</keyword>
<feature type="region of interest" description="Disordered" evidence="1">
    <location>
        <begin position="1"/>
        <end position="37"/>
    </location>
</feature>
<evidence type="ECO:0000313" key="2">
    <source>
        <dbReference type="EMBL" id="SDP35228.1"/>
    </source>
</evidence>
<gene>
    <name evidence="2" type="ORF">SAMN04489708_11150</name>
</gene>
<dbReference type="EMBL" id="FNJL01000011">
    <property type="protein sequence ID" value="SDP35228.1"/>
    <property type="molecule type" value="Genomic_DNA"/>
</dbReference>
<accession>A0A1H0S1U9</accession>